<name>A0A0G2F8P2_9PEZI</name>
<organism evidence="2 3">
    <name type="scientific">Diaporthe ampelina</name>
    <dbReference type="NCBI Taxonomy" id="1214573"/>
    <lineage>
        <taxon>Eukaryota</taxon>
        <taxon>Fungi</taxon>
        <taxon>Dikarya</taxon>
        <taxon>Ascomycota</taxon>
        <taxon>Pezizomycotina</taxon>
        <taxon>Sordariomycetes</taxon>
        <taxon>Sordariomycetidae</taxon>
        <taxon>Diaporthales</taxon>
        <taxon>Diaporthaceae</taxon>
        <taxon>Diaporthe</taxon>
    </lineage>
</organism>
<accession>A0A0G2F8P2</accession>
<evidence type="ECO:0000313" key="3">
    <source>
        <dbReference type="Proteomes" id="UP000034680"/>
    </source>
</evidence>
<dbReference type="OrthoDB" id="5348716at2759"/>
<evidence type="ECO:0000256" key="1">
    <source>
        <dbReference type="SAM" id="SignalP"/>
    </source>
</evidence>
<reference evidence="2 3" key="2">
    <citation type="submission" date="2015-05" db="EMBL/GenBank/DDBJ databases">
        <authorList>
            <person name="Morales-Cruz A."/>
            <person name="Amrine K.C."/>
            <person name="Cantu D."/>
        </authorList>
    </citation>
    <scope>NUCLEOTIDE SEQUENCE [LARGE SCALE GENOMIC DNA]</scope>
    <source>
        <strain evidence="2">DA912</strain>
    </source>
</reference>
<protein>
    <submittedName>
        <fullName evidence="2">Uncharacterized protein</fullName>
    </submittedName>
</protein>
<keyword evidence="1" id="KW-0732">Signal</keyword>
<proteinExistence type="predicted"/>
<keyword evidence="3" id="KW-1185">Reference proteome</keyword>
<dbReference type="EMBL" id="LCUC01000469">
    <property type="protein sequence ID" value="KKY30576.1"/>
    <property type="molecule type" value="Genomic_DNA"/>
</dbReference>
<gene>
    <name evidence="2" type="ORF">UCDDA912_g09501</name>
</gene>
<comment type="caution">
    <text evidence="2">The sequence shown here is derived from an EMBL/GenBank/DDBJ whole genome shotgun (WGS) entry which is preliminary data.</text>
</comment>
<dbReference type="Proteomes" id="UP000034680">
    <property type="component" value="Unassembled WGS sequence"/>
</dbReference>
<dbReference type="AlphaFoldDB" id="A0A0G2F8P2"/>
<reference evidence="2 3" key="1">
    <citation type="submission" date="2015-05" db="EMBL/GenBank/DDBJ databases">
        <title>Distinctive expansion of gene families associated with plant cell wall degradation and secondary metabolism in the genomes of grapevine trunk pathogens.</title>
        <authorList>
            <person name="Lawrence D.P."/>
            <person name="Travadon R."/>
            <person name="Rolshausen P.E."/>
            <person name="Baumgartner K."/>
        </authorList>
    </citation>
    <scope>NUCLEOTIDE SEQUENCE [LARGE SCALE GENOMIC DNA]</scope>
    <source>
        <strain evidence="2">DA912</strain>
    </source>
</reference>
<sequence length="118" mass="12165">MRLSTISLASIAMLGGFDMANAVCTGSNLAIGTPVNLGTGSTQYNVYDGSCKTVQNLQIDTTIGACISQYFLCAVGTKNIEGYDDPTTGISYVCKADTSSESCGSDAVSLCCSEGFRA</sequence>
<feature type="signal peptide" evidence="1">
    <location>
        <begin position="1"/>
        <end position="22"/>
    </location>
</feature>
<feature type="chain" id="PRO_5002543884" evidence="1">
    <location>
        <begin position="23"/>
        <end position="118"/>
    </location>
</feature>
<evidence type="ECO:0000313" key="2">
    <source>
        <dbReference type="EMBL" id="KKY30576.1"/>
    </source>
</evidence>